<evidence type="ECO:0000256" key="10">
    <source>
        <dbReference type="SAM" id="Phobius"/>
    </source>
</evidence>
<keyword evidence="4 9" id="KW-0812">Transmembrane</keyword>
<feature type="repeat" description="Solcar" evidence="9">
    <location>
        <begin position="201"/>
        <end position="289"/>
    </location>
</feature>
<protein>
    <recommendedName>
        <fullName evidence="13">Mitochondrial carrier protein</fullName>
    </recommendedName>
</protein>
<dbReference type="PROSITE" id="PS50920">
    <property type="entry name" value="SOLCAR"/>
    <property type="match status" value="3"/>
</dbReference>
<dbReference type="SUPFAM" id="SSF103506">
    <property type="entry name" value="Mitochondrial carrier"/>
    <property type="match status" value="1"/>
</dbReference>
<feature type="transmembrane region" description="Helical" evidence="10">
    <location>
        <begin position="782"/>
        <end position="802"/>
    </location>
</feature>
<evidence type="ECO:0000256" key="9">
    <source>
        <dbReference type="PROSITE-ProRule" id="PRU00282"/>
    </source>
</evidence>
<dbReference type="AlphaFoldDB" id="A0AAV2YVP1"/>
<gene>
    <name evidence="11" type="ORF">N0F65_000507</name>
</gene>
<dbReference type="PANTHER" id="PTHR45624:SF10">
    <property type="entry name" value="SLC (SOLUTE CARRIER) HOMOLOG"/>
    <property type="match status" value="1"/>
</dbReference>
<evidence type="ECO:0000313" key="12">
    <source>
        <dbReference type="Proteomes" id="UP001146120"/>
    </source>
</evidence>
<comment type="caution">
    <text evidence="11">The sequence shown here is derived from an EMBL/GenBank/DDBJ whole genome shotgun (WGS) entry which is preliminary data.</text>
</comment>
<evidence type="ECO:0000256" key="5">
    <source>
        <dbReference type="ARBA" id="ARBA00022737"/>
    </source>
</evidence>
<evidence type="ECO:0000256" key="4">
    <source>
        <dbReference type="ARBA" id="ARBA00022692"/>
    </source>
</evidence>
<dbReference type="InterPro" id="IPR050567">
    <property type="entry name" value="Mitochondrial_Carrier"/>
</dbReference>
<feature type="transmembrane region" description="Helical" evidence="10">
    <location>
        <begin position="848"/>
        <end position="873"/>
    </location>
</feature>
<dbReference type="PANTHER" id="PTHR45624">
    <property type="entry name" value="MITOCHONDRIAL BASIC AMINO ACIDS TRANSPORTER-RELATED"/>
    <property type="match status" value="1"/>
</dbReference>
<dbReference type="GO" id="GO:0031966">
    <property type="term" value="C:mitochondrial membrane"/>
    <property type="evidence" value="ECO:0007669"/>
    <property type="project" value="UniProtKB-SubCell"/>
</dbReference>
<feature type="transmembrane region" description="Helical" evidence="10">
    <location>
        <begin position="651"/>
        <end position="668"/>
    </location>
</feature>
<reference evidence="11" key="2">
    <citation type="journal article" date="2023" name="Microbiol Resour">
        <title>Decontamination and Annotation of the Draft Genome Sequence of the Oomycete Lagenidium giganteum ARSEF 373.</title>
        <authorList>
            <person name="Morgan W.R."/>
            <person name="Tartar A."/>
        </authorList>
    </citation>
    <scope>NUCLEOTIDE SEQUENCE</scope>
    <source>
        <strain evidence="11">ARSEF 373</strain>
    </source>
</reference>
<keyword evidence="8 9" id="KW-0472">Membrane</keyword>
<keyword evidence="12" id="KW-1185">Reference proteome</keyword>
<comment type="subcellular location">
    <subcellularLocation>
        <location evidence="1">Mitochondrion membrane</location>
        <topology evidence="1">Multi-pass membrane protein</topology>
    </subcellularLocation>
</comment>
<dbReference type="EMBL" id="DAKRPA010000093">
    <property type="protein sequence ID" value="DAZ98975.1"/>
    <property type="molecule type" value="Genomic_DNA"/>
</dbReference>
<evidence type="ECO:0000256" key="6">
    <source>
        <dbReference type="ARBA" id="ARBA00022989"/>
    </source>
</evidence>
<dbReference type="InterPro" id="IPR018108">
    <property type="entry name" value="MCP_transmembrane"/>
</dbReference>
<evidence type="ECO:0000256" key="3">
    <source>
        <dbReference type="ARBA" id="ARBA00022448"/>
    </source>
</evidence>
<keyword evidence="5" id="KW-0677">Repeat</keyword>
<dbReference type="Gene3D" id="1.50.40.10">
    <property type="entry name" value="Mitochondrial carrier domain"/>
    <property type="match status" value="1"/>
</dbReference>
<keyword evidence="3" id="KW-0813">Transport</keyword>
<name>A0AAV2YVP1_9STRA</name>
<feature type="transmembrane region" description="Helical" evidence="10">
    <location>
        <begin position="753"/>
        <end position="770"/>
    </location>
</feature>
<sequence length="1069" mass="121433">MASEIEHLAHQNEYSVVVDFASGVVGGCSGIFVGQPFDTVKVRLQTHSSFYKGPIDCARQTLQHEGVRGFFKGLASPLFGSAWTNAIMFATYERALKVIDDTPQNPTLTSVFLAGSIGGFFQTIAVTPTDLIKCRLQVQDGHESSRYRGPMDCVKHVYQRNGIRGLFQGYVSTVYREVPSFGYYFLSYEYFKRKMIDHDVSAHTAMLMAGGLAGVGSWAISYPMDVIKSSIQTLPLDAQAHEKTIMYQARRLYGIGGARIFVNGLETAIVRAFPVNAVTFFFYEKTSEMLKDLTKKHKPINMEQESAGFGELVERHRLRRSANLEHDIPFLWRRSLVFVFSYALLLSDVIRSGLGIRSFAYAARVEPEVFVYFGPYNYTGTKIVASDLNHTGTVWSYKYDSTSMGMRGFAEFFNASWSSCLFYKSTCESDTIPFSVISQMLESLVERVVNHSTYAINAKEVRHQRPVSTSLLTYCVWLDRFHHYLLPEVFLSPRRRLNQALHYDEAMLKKFPDLCYSAARAKNTPRPYFCDELWSNYRRSCNPAKPKCVAVGTIQRHMQQRMQWHRLKFPNSSFNLTIIESMEAITKSGVAMAGRKSFDVISIIRARTCDDSGGSCSTVMIEDYRYEGVWVASDAPTWFPLVATLRIMGQVYVWCRLLMLVSTCWYYCTHSTIRRNRSILSCIVVTTRLLFQIPSQNVIYGSFFPTFCYVLSHAVDSSMAYELVAENFTTLNGLLQLKMTTFLQLSAVQMRNVWVLSLAAYVFVLIQTHRGHWTHSAGILGLRGYAISLVASLSLLTHYRALVFRDSRVLHMEEVVSGRPLQIKTHLFRSLSHPEMVIFGADMIDLKCILCTLMCIAGVTLFSRIIELVGLLWTRQSIKSLPEDGFFLKTTTFVPYSVGPIIPTTAFTVNWHMTAFMRTMSWLDHLEQRLGMNRQIRRIRPANRLFLRTAGNGADLVAKSSIRRSIAGRQLDRHNRLLCVDQRNQQVQSTICLVNLAFLCDPWTFYRIYYGGEGILVAFYKSKRNGRLVLLPQGLASSASDVDIIWNDFEKLLTVKAAQLSLIDLVYCG</sequence>
<feature type="transmembrane region" description="Helical" evidence="10">
    <location>
        <begin position="893"/>
        <end position="913"/>
    </location>
</feature>
<keyword evidence="7" id="KW-0496">Mitochondrion</keyword>
<keyword evidence="6 10" id="KW-1133">Transmembrane helix</keyword>
<organism evidence="11 12">
    <name type="scientific">Lagenidium giganteum</name>
    <dbReference type="NCBI Taxonomy" id="4803"/>
    <lineage>
        <taxon>Eukaryota</taxon>
        <taxon>Sar</taxon>
        <taxon>Stramenopiles</taxon>
        <taxon>Oomycota</taxon>
        <taxon>Peronosporomycetes</taxon>
        <taxon>Pythiales</taxon>
        <taxon>Pythiaceae</taxon>
    </lineage>
</organism>
<dbReference type="Proteomes" id="UP001146120">
    <property type="component" value="Unassembled WGS sequence"/>
</dbReference>
<feature type="repeat" description="Solcar" evidence="9">
    <location>
        <begin position="14"/>
        <end position="98"/>
    </location>
</feature>
<evidence type="ECO:0000256" key="2">
    <source>
        <dbReference type="ARBA" id="ARBA00006375"/>
    </source>
</evidence>
<feature type="repeat" description="Solcar" evidence="9">
    <location>
        <begin position="106"/>
        <end position="194"/>
    </location>
</feature>
<evidence type="ECO:0000313" key="11">
    <source>
        <dbReference type="EMBL" id="DAZ98975.1"/>
    </source>
</evidence>
<dbReference type="Pfam" id="PF00153">
    <property type="entry name" value="Mito_carr"/>
    <property type="match status" value="3"/>
</dbReference>
<dbReference type="InterPro" id="IPR023395">
    <property type="entry name" value="MCP_dom_sf"/>
</dbReference>
<evidence type="ECO:0000256" key="7">
    <source>
        <dbReference type="ARBA" id="ARBA00023128"/>
    </source>
</evidence>
<evidence type="ECO:0000256" key="1">
    <source>
        <dbReference type="ARBA" id="ARBA00004225"/>
    </source>
</evidence>
<comment type="similarity">
    <text evidence="2">Belongs to the mitochondrial carrier (TC 2.A.29) family.</text>
</comment>
<reference evidence="11" key="1">
    <citation type="submission" date="2022-11" db="EMBL/GenBank/DDBJ databases">
        <authorList>
            <person name="Morgan W.R."/>
            <person name="Tartar A."/>
        </authorList>
    </citation>
    <scope>NUCLEOTIDE SEQUENCE</scope>
    <source>
        <strain evidence="11">ARSEF 373</strain>
    </source>
</reference>
<evidence type="ECO:0000256" key="8">
    <source>
        <dbReference type="ARBA" id="ARBA00023136"/>
    </source>
</evidence>
<evidence type="ECO:0008006" key="13">
    <source>
        <dbReference type="Google" id="ProtNLM"/>
    </source>
</evidence>
<proteinExistence type="inferred from homology"/>
<dbReference type="GO" id="GO:0022857">
    <property type="term" value="F:transmembrane transporter activity"/>
    <property type="evidence" value="ECO:0007669"/>
    <property type="project" value="TreeGrafter"/>
</dbReference>
<accession>A0AAV2YVP1</accession>